<protein>
    <submittedName>
        <fullName evidence="8">SLC13 family permease</fullName>
    </submittedName>
</protein>
<comment type="caution">
    <text evidence="8">The sequence shown here is derived from an EMBL/GenBank/DDBJ whole genome shotgun (WGS) entry which is preliminary data.</text>
</comment>
<evidence type="ECO:0000256" key="3">
    <source>
        <dbReference type="ARBA" id="ARBA00022692"/>
    </source>
</evidence>
<keyword evidence="9" id="KW-1185">Reference proteome</keyword>
<proteinExistence type="predicted"/>
<feature type="transmembrane region" description="Helical" evidence="6">
    <location>
        <begin position="388"/>
        <end position="409"/>
    </location>
</feature>
<keyword evidence="4 6" id="KW-1133">Transmembrane helix</keyword>
<keyword evidence="3 6" id="KW-0812">Transmembrane</keyword>
<feature type="transmembrane region" description="Helical" evidence="6">
    <location>
        <begin position="287"/>
        <end position="307"/>
    </location>
</feature>
<evidence type="ECO:0000256" key="5">
    <source>
        <dbReference type="ARBA" id="ARBA00023136"/>
    </source>
</evidence>
<feature type="transmembrane region" description="Helical" evidence="6">
    <location>
        <begin position="350"/>
        <end position="376"/>
    </location>
</feature>
<evidence type="ECO:0000259" key="7">
    <source>
        <dbReference type="Pfam" id="PF03600"/>
    </source>
</evidence>
<feature type="transmembrane region" description="Helical" evidence="6">
    <location>
        <begin position="161"/>
        <end position="181"/>
    </location>
</feature>
<evidence type="ECO:0000313" key="9">
    <source>
        <dbReference type="Proteomes" id="UP001623661"/>
    </source>
</evidence>
<dbReference type="InterPro" id="IPR004680">
    <property type="entry name" value="Cit_transptr-like_dom"/>
</dbReference>
<dbReference type="PANTHER" id="PTHR43568">
    <property type="entry name" value="P PROTEIN"/>
    <property type="match status" value="1"/>
</dbReference>
<evidence type="ECO:0000313" key="8">
    <source>
        <dbReference type="EMBL" id="MFL0268748.1"/>
    </source>
</evidence>
<dbReference type="PANTHER" id="PTHR43568:SF1">
    <property type="entry name" value="P PROTEIN"/>
    <property type="match status" value="1"/>
</dbReference>
<reference evidence="8 9" key="1">
    <citation type="submission" date="2024-11" db="EMBL/GenBank/DDBJ databases">
        <authorList>
            <person name="Heng Y.C."/>
            <person name="Lim A.C.H."/>
            <person name="Lee J.K.Y."/>
            <person name="Kittelmann S."/>
        </authorList>
    </citation>
    <scope>NUCLEOTIDE SEQUENCE [LARGE SCALE GENOMIC DNA]</scope>
    <source>
        <strain evidence="8 9">WILCCON 0202</strain>
    </source>
</reference>
<feature type="transmembrane region" description="Helical" evidence="6">
    <location>
        <begin position="58"/>
        <end position="74"/>
    </location>
</feature>
<accession>A0ABW8TVH9</accession>
<dbReference type="RefSeq" id="WP_406765373.1">
    <property type="nucleotide sequence ID" value="NZ_JBJHZY010000002.1"/>
</dbReference>
<comment type="subcellular location">
    <subcellularLocation>
        <location evidence="1">Membrane</location>
        <topology evidence="1">Multi-pass membrane protein</topology>
    </subcellularLocation>
</comment>
<evidence type="ECO:0000256" key="6">
    <source>
        <dbReference type="SAM" id="Phobius"/>
    </source>
</evidence>
<feature type="transmembrane region" description="Helical" evidence="6">
    <location>
        <begin position="319"/>
        <end position="344"/>
    </location>
</feature>
<evidence type="ECO:0000256" key="4">
    <source>
        <dbReference type="ARBA" id="ARBA00022989"/>
    </source>
</evidence>
<name>A0ABW8TVH9_9CLOT</name>
<feature type="transmembrane region" description="Helical" evidence="6">
    <location>
        <begin position="242"/>
        <end position="275"/>
    </location>
</feature>
<feature type="transmembrane region" description="Helical" evidence="6">
    <location>
        <begin position="201"/>
        <end position="222"/>
    </location>
</feature>
<dbReference type="EMBL" id="JBJHZY010000002">
    <property type="protein sequence ID" value="MFL0268748.1"/>
    <property type="molecule type" value="Genomic_DNA"/>
</dbReference>
<dbReference type="Pfam" id="PF03600">
    <property type="entry name" value="CitMHS"/>
    <property type="match status" value="1"/>
</dbReference>
<keyword evidence="2" id="KW-0813">Transport</keyword>
<feature type="domain" description="Citrate transporter-like" evidence="7">
    <location>
        <begin position="65"/>
        <end position="350"/>
    </location>
</feature>
<evidence type="ECO:0000256" key="1">
    <source>
        <dbReference type="ARBA" id="ARBA00004141"/>
    </source>
</evidence>
<dbReference type="InterPro" id="IPR051475">
    <property type="entry name" value="Diverse_Ion_Transporter"/>
</dbReference>
<organism evidence="8 9">
    <name type="scientific">Candidatus Clostridium radicumherbarum</name>
    <dbReference type="NCBI Taxonomy" id="3381662"/>
    <lineage>
        <taxon>Bacteria</taxon>
        <taxon>Bacillati</taxon>
        <taxon>Bacillota</taxon>
        <taxon>Clostridia</taxon>
        <taxon>Eubacteriales</taxon>
        <taxon>Clostridiaceae</taxon>
        <taxon>Clostridium</taxon>
    </lineage>
</organism>
<sequence>MVLKNIDIIIYKIIREDLSVMKTVLNTLYGFKSFLLNENYEFLINILTKIKEVLKNDWFLSISLFAAIITSFFNTPNWRYLDFKVIICLFELMIIVKAFEEYSLINHISLLILNRCKNERILLQVLCLFAFVSAMFLTNDVTLIAIIPIIINISRRSSYNIILPTILITISANLGSCATPIGNPQNLYIFSHYKLPVETFFSYSLPICIVSLFLLICITFFIRPKRIFFTMNETPILEKKIIVFSALFVLLIFSILGAIPYLVILPILILVTLALNKSLFIKLDYQLLITFICFFISVGNISNIAIIRSYLTSLTHTPATIYLSALLLSQIISNVPSSILLAPFTFNWHALFYGVTIGGLGTPVASLASIISYKMYILEYPYKKREYLLKFILLNFFCLSIIGLIFYSYTK</sequence>
<keyword evidence="5 6" id="KW-0472">Membrane</keyword>
<dbReference type="Proteomes" id="UP001623661">
    <property type="component" value="Unassembled WGS sequence"/>
</dbReference>
<evidence type="ECO:0000256" key="2">
    <source>
        <dbReference type="ARBA" id="ARBA00022448"/>
    </source>
</evidence>
<feature type="transmembrane region" description="Helical" evidence="6">
    <location>
        <begin position="121"/>
        <end position="149"/>
    </location>
</feature>
<gene>
    <name evidence="8" type="ORF">ACJDUH_11660</name>
</gene>